<dbReference type="Gene3D" id="3.40.50.720">
    <property type="entry name" value="NAD(P)-binding Rossmann-like Domain"/>
    <property type="match status" value="1"/>
</dbReference>
<feature type="domain" description="THIF-type NAD/FAD binding fold" evidence="1">
    <location>
        <begin position="10"/>
        <end position="220"/>
    </location>
</feature>
<dbReference type="InterPro" id="IPR035985">
    <property type="entry name" value="Ubiquitin-activating_enz"/>
</dbReference>
<protein>
    <submittedName>
        <fullName evidence="2">Molybdopterin/thiamine biosynthesis adenylyltransferase</fullName>
    </submittedName>
</protein>
<dbReference type="GO" id="GO:0005737">
    <property type="term" value="C:cytoplasm"/>
    <property type="evidence" value="ECO:0007669"/>
    <property type="project" value="TreeGrafter"/>
</dbReference>
<dbReference type="InterPro" id="IPR045886">
    <property type="entry name" value="ThiF/MoeB/HesA"/>
</dbReference>
<dbReference type="PANTHER" id="PTHR10953:SF102">
    <property type="entry name" value="ADENYLYLTRANSFERASE AND SULFURTRANSFERASE MOCS3"/>
    <property type="match status" value="1"/>
</dbReference>
<reference evidence="2" key="1">
    <citation type="submission" date="2021-01" db="EMBL/GenBank/DDBJ databases">
        <title>Genomic Encyclopedia of Type Strains, Phase IV (KMG-IV): sequencing the most valuable type-strain genomes for metagenomic binning, comparative biology and taxonomic classification.</title>
        <authorList>
            <person name="Goeker M."/>
        </authorList>
    </citation>
    <scope>NUCLEOTIDE SEQUENCE</scope>
    <source>
        <strain evidence="2">DSM 23230</strain>
    </source>
</reference>
<keyword evidence="3" id="KW-1185">Reference proteome</keyword>
<keyword evidence="2" id="KW-0548">Nucleotidyltransferase</keyword>
<dbReference type="CDD" id="cd00757">
    <property type="entry name" value="ThiF_MoeB_HesA_family"/>
    <property type="match status" value="1"/>
</dbReference>
<name>A0A939BSZ4_9FIRM</name>
<organism evidence="2 3">
    <name type="scientific">Halanaerobacter jeridensis</name>
    <dbReference type="NCBI Taxonomy" id="706427"/>
    <lineage>
        <taxon>Bacteria</taxon>
        <taxon>Bacillati</taxon>
        <taxon>Bacillota</taxon>
        <taxon>Clostridia</taxon>
        <taxon>Halanaerobiales</taxon>
        <taxon>Halobacteroidaceae</taxon>
        <taxon>Halanaerobacter</taxon>
    </lineage>
</organism>
<evidence type="ECO:0000313" key="3">
    <source>
        <dbReference type="Proteomes" id="UP000774000"/>
    </source>
</evidence>
<keyword evidence="2" id="KW-0808">Transferase</keyword>
<dbReference type="EMBL" id="JAFBDQ010000015">
    <property type="protein sequence ID" value="MBM7557676.1"/>
    <property type="molecule type" value="Genomic_DNA"/>
</dbReference>
<dbReference type="Pfam" id="PF00899">
    <property type="entry name" value="ThiF"/>
    <property type="match status" value="1"/>
</dbReference>
<proteinExistence type="predicted"/>
<dbReference type="GO" id="GO:0008641">
    <property type="term" value="F:ubiquitin-like modifier activating enzyme activity"/>
    <property type="evidence" value="ECO:0007669"/>
    <property type="project" value="InterPro"/>
</dbReference>
<dbReference type="SUPFAM" id="SSF69572">
    <property type="entry name" value="Activating enzymes of the ubiquitin-like proteins"/>
    <property type="match status" value="1"/>
</dbReference>
<dbReference type="GO" id="GO:0016779">
    <property type="term" value="F:nucleotidyltransferase activity"/>
    <property type="evidence" value="ECO:0007669"/>
    <property type="project" value="UniProtKB-KW"/>
</dbReference>
<comment type="caution">
    <text evidence="2">The sequence shown here is derived from an EMBL/GenBank/DDBJ whole genome shotgun (WGS) entry which is preliminary data.</text>
</comment>
<accession>A0A939BSZ4</accession>
<dbReference type="RefSeq" id="WP_204702423.1">
    <property type="nucleotide sequence ID" value="NZ_JAFBDQ010000015.1"/>
</dbReference>
<evidence type="ECO:0000313" key="2">
    <source>
        <dbReference type="EMBL" id="MBM7557676.1"/>
    </source>
</evidence>
<dbReference type="PANTHER" id="PTHR10953">
    <property type="entry name" value="UBIQUITIN-ACTIVATING ENZYME E1"/>
    <property type="match status" value="1"/>
</dbReference>
<evidence type="ECO:0000259" key="1">
    <source>
        <dbReference type="Pfam" id="PF00899"/>
    </source>
</evidence>
<sequence>MDFLERQKPMFTKQELDIISNSTVLIAGVGGLGTHQALELQRVGVNKIYLIDSDKIEMSNLNRQVLYGQEDIGKFKAPTAKESLDKFALGTEVTAIIEEISAETEIPEDVDLVLDALDNFASRYQLESLAAEYNLPLIHGGIDSWYGQVTTIVPDETPSLQEIVGGKKEDNEVIPAFSPVVSVIASLQVIEGLKIILGRENNLKNKLLLIDLNDYSINEIEL</sequence>
<dbReference type="AlphaFoldDB" id="A0A939BSZ4"/>
<dbReference type="GO" id="GO:0004792">
    <property type="term" value="F:thiosulfate-cyanide sulfurtransferase activity"/>
    <property type="evidence" value="ECO:0007669"/>
    <property type="project" value="TreeGrafter"/>
</dbReference>
<dbReference type="Proteomes" id="UP000774000">
    <property type="component" value="Unassembled WGS sequence"/>
</dbReference>
<dbReference type="InterPro" id="IPR000594">
    <property type="entry name" value="ThiF_NAD_FAD-bd"/>
</dbReference>
<gene>
    <name evidence="2" type="ORF">JOC47_002542</name>
</gene>